<keyword evidence="4" id="KW-1185">Reference proteome</keyword>
<evidence type="ECO:0000259" key="2">
    <source>
        <dbReference type="Pfam" id="PF13568"/>
    </source>
</evidence>
<feature type="domain" description="Outer membrane protein beta-barrel" evidence="2">
    <location>
        <begin position="29"/>
        <end position="168"/>
    </location>
</feature>
<accession>A0A521CMC8</accession>
<dbReference type="EMBL" id="FXTB01000003">
    <property type="protein sequence ID" value="SMO60599.1"/>
    <property type="molecule type" value="Genomic_DNA"/>
</dbReference>
<evidence type="ECO:0000313" key="4">
    <source>
        <dbReference type="Proteomes" id="UP000319040"/>
    </source>
</evidence>
<protein>
    <submittedName>
        <fullName evidence="3">Outer membrane protein beta-barrel domain-containing protein</fullName>
    </submittedName>
</protein>
<proteinExistence type="predicted"/>
<dbReference type="RefSeq" id="WP_185957498.1">
    <property type="nucleotide sequence ID" value="NZ_FXTB01000003.1"/>
</dbReference>
<evidence type="ECO:0000313" key="3">
    <source>
        <dbReference type="EMBL" id="SMO60599.1"/>
    </source>
</evidence>
<feature type="chain" id="PRO_5022055421" evidence="1">
    <location>
        <begin position="20"/>
        <end position="212"/>
    </location>
</feature>
<dbReference type="InterPro" id="IPR025665">
    <property type="entry name" value="Beta-barrel_OMP_2"/>
</dbReference>
<dbReference type="AlphaFoldDB" id="A0A521CMC8"/>
<keyword evidence="1" id="KW-0732">Signal</keyword>
<dbReference type="InterPro" id="IPR011250">
    <property type="entry name" value="OMP/PagP_B-barrel"/>
</dbReference>
<evidence type="ECO:0000256" key="1">
    <source>
        <dbReference type="SAM" id="SignalP"/>
    </source>
</evidence>
<dbReference type="Proteomes" id="UP000319040">
    <property type="component" value="Unassembled WGS sequence"/>
</dbReference>
<feature type="signal peptide" evidence="1">
    <location>
        <begin position="1"/>
        <end position="19"/>
    </location>
</feature>
<sequence>MKKLLLILTLGLFLFDSYAQEFKAGAIAGAAFSQVEGDTYTGFNRIGLAGGLYVSRSFSELWEGQLEIVYKQKGSRHTPNESKGDYSLYKLNLNYIEVPLLVKLKVNEISFEAGAAFGTLIHSSEEDENGTITSIYPFEDHELSGIVGVSYKFRPRMLVNLRWSAALTRARKAYGGAFDHQKPVKWLGGKFGQYNHCFSLSLYYEFEGFMGN</sequence>
<reference evidence="3 4" key="1">
    <citation type="submission" date="2017-05" db="EMBL/GenBank/DDBJ databases">
        <authorList>
            <person name="Varghese N."/>
            <person name="Submissions S."/>
        </authorList>
    </citation>
    <scope>NUCLEOTIDE SEQUENCE [LARGE SCALE GENOMIC DNA]</scope>
    <source>
        <strain evidence="3 4">DSM 27040</strain>
    </source>
</reference>
<gene>
    <name evidence="3" type="ORF">SAMN06265379_103286</name>
</gene>
<organism evidence="3 4">
    <name type="scientific">Saccharicrinis carchari</name>
    <dbReference type="NCBI Taxonomy" id="1168039"/>
    <lineage>
        <taxon>Bacteria</taxon>
        <taxon>Pseudomonadati</taxon>
        <taxon>Bacteroidota</taxon>
        <taxon>Bacteroidia</taxon>
        <taxon>Marinilabiliales</taxon>
        <taxon>Marinilabiliaceae</taxon>
        <taxon>Saccharicrinis</taxon>
    </lineage>
</organism>
<dbReference type="Pfam" id="PF13568">
    <property type="entry name" value="OMP_b-brl_2"/>
    <property type="match status" value="1"/>
</dbReference>
<dbReference type="SUPFAM" id="SSF56925">
    <property type="entry name" value="OMPA-like"/>
    <property type="match status" value="1"/>
</dbReference>
<name>A0A521CMC8_SACCC</name>